<proteinExistence type="predicted"/>
<name>A0A246JDB2_9SPHN</name>
<sequence length="80" mass="8797">MIITIYDGQDRCSASPRGVFHFECAPQVGELIEFEDATLTVTRAWHTPAMQHPGAKYAILVDSIGAEKVTSPRETSGVKY</sequence>
<reference evidence="1 2" key="1">
    <citation type="journal article" date="2002" name="Int. J. Syst. Evol. Microbiol.">
        <title>Sphingopyxis witflariensis sp. nov., isolated from activated sludge.</title>
        <authorList>
            <person name="Kampfer P."/>
            <person name="Witzenberger R."/>
            <person name="Denner E.B."/>
            <person name="Busse H.J."/>
            <person name="Neef A."/>
        </authorList>
    </citation>
    <scope>NUCLEOTIDE SEQUENCE [LARGE SCALE GENOMIC DNA]</scope>
    <source>
        <strain evidence="1 2">DSM 14551</strain>
    </source>
</reference>
<comment type="caution">
    <text evidence="1">The sequence shown here is derived from an EMBL/GenBank/DDBJ whole genome shotgun (WGS) entry which is preliminary data.</text>
</comment>
<organism evidence="1 2">
    <name type="scientific">Sphingopyxis witflariensis</name>
    <dbReference type="NCBI Taxonomy" id="173675"/>
    <lineage>
        <taxon>Bacteria</taxon>
        <taxon>Pseudomonadati</taxon>
        <taxon>Pseudomonadota</taxon>
        <taxon>Alphaproteobacteria</taxon>
        <taxon>Sphingomonadales</taxon>
        <taxon>Sphingomonadaceae</taxon>
        <taxon>Sphingopyxis</taxon>
    </lineage>
</organism>
<dbReference type="RefSeq" id="WP_088474544.1">
    <property type="nucleotide sequence ID" value="NZ_NISJ01000022.1"/>
</dbReference>
<evidence type="ECO:0000313" key="2">
    <source>
        <dbReference type="Proteomes" id="UP000197097"/>
    </source>
</evidence>
<keyword evidence="2" id="KW-1185">Reference proteome</keyword>
<gene>
    <name evidence="1" type="ORF">CDQ91_20385</name>
</gene>
<dbReference type="AlphaFoldDB" id="A0A246JDB2"/>
<accession>A0A246JDB2</accession>
<dbReference type="OrthoDB" id="7509904at2"/>
<evidence type="ECO:0000313" key="1">
    <source>
        <dbReference type="EMBL" id="OWQ90560.1"/>
    </source>
</evidence>
<dbReference type="EMBL" id="NISJ01000022">
    <property type="protein sequence ID" value="OWQ90560.1"/>
    <property type="molecule type" value="Genomic_DNA"/>
</dbReference>
<protein>
    <submittedName>
        <fullName evidence="1">Uncharacterized protein</fullName>
    </submittedName>
</protein>
<dbReference type="Proteomes" id="UP000197097">
    <property type="component" value="Unassembled WGS sequence"/>
</dbReference>